<organism evidence="1">
    <name type="scientific">Fagus sylvatica</name>
    <name type="common">Beechnut</name>
    <dbReference type="NCBI Taxonomy" id="28930"/>
    <lineage>
        <taxon>Eukaryota</taxon>
        <taxon>Viridiplantae</taxon>
        <taxon>Streptophyta</taxon>
        <taxon>Embryophyta</taxon>
        <taxon>Tracheophyta</taxon>
        <taxon>Spermatophyta</taxon>
        <taxon>Magnoliopsida</taxon>
        <taxon>eudicotyledons</taxon>
        <taxon>Gunneridae</taxon>
        <taxon>Pentapetalae</taxon>
        <taxon>rosids</taxon>
        <taxon>fabids</taxon>
        <taxon>Fagales</taxon>
        <taxon>Fagaceae</taxon>
        <taxon>Fagus</taxon>
    </lineage>
</organism>
<reference evidence="1" key="1">
    <citation type="submission" date="2018-02" db="EMBL/GenBank/DDBJ databases">
        <authorList>
            <person name="Cohen D.B."/>
            <person name="Kent A.D."/>
        </authorList>
    </citation>
    <scope>NUCLEOTIDE SEQUENCE</scope>
</reference>
<gene>
    <name evidence="1" type="ORF">FSB_LOCUS59163</name>
</gene>
<evidence type="ECO:0000313" key="1">
    <source>
        <dbReference type="EMBL" id="SPD31281.1"/>
    </source>
</evidence>
<name>A0A2N9J4N6_FAGSY</name>
<dbReference type="AlphaFoldDB" id="A0A2N9J4N6"/>
<proteinExistence type="predicted"/>
<protein>
    <recommendedName>
        <fullName evidence="2">Superoxide dismutase copper/zinc binding domain-containing protein</fullName>
    </recommendedName>
</protein>
<dbReference type="EMBL" id="OIVN01006353">
    <property type="protein sequence ID" value="SPD31281.1"/>
    <property type="molecule type" value="Genomic_DNA"/>
</dbReference>
<evidence type="ECO:0008006" key="2">
    <source>
        <dbReference type="Google" id="ProtNLM"/>
    </source>
</evidence>
<accession>A0A2N9J4N6</accession>
<sequence length="39" mass="3895">MVKPVAVLGSSPNTLTGNISGLTSGLHVHALGDTTNGFM</sequence>